<dbReference type="Proteomes" id="UP000199477">
    <property type="component" value="Unassembled WGS sequence"/>
</dbReference>
<dbReference type="AlphaFoldDB" id="A0A1I2JB62"/>
<dbReference type="EMBL" id="FONH01000023">
    <property type="protein sequence ID" value="SFF51559.1"/>
    <property type="molecule type" value="Genomic_DNA"/>
</dbReference>
<proteinExistence type="predicted"/>
<evidence type="ECO:0000313" key="2">
    <source>
        <dbReference type="Proteomes" id="UP000199477"/>
    </source>
</evidence>
<sequence>MDMSIDFKAFFPHHDLLIELGRVEMAMEHLELRADDERRSLRPRLESRMHRLRSELDHLLV</sequence>
<gene>
    <name evidence="1" type="ORF">SAMN02799615_03931</name>
</gene>
<organism evidence="1 2">
    <name type="scientific">Dyella marensis</name>
    <dbReference type="NCBI Taxonomy" id="500610"/>
    <lineage>
        <taxon>Bacteria</taxon>
        <taxon>Pseudomonadati</taxon>
        <taxon>Pseudomonadota</taxon>
        <taxon>Gammaproteobacteria</taxon>
        <taxon>Lysobacterales</taxon>
        <taxon>Rhodanobacteraceae</taxon>
        <taxon>Dyella</taxon>
    </lineage>
</organism>
<dbReference type="RefSeq" id="WP_026633333.1">
    <property type="nucleotide sequence ID" value="NZ_FONH01000023.1"/>
</dbReference>
<reference evidence="2" key="1">
    <citation type="submission" date="2016-10" db="EMBL/GenBank/DDBJ databases">
        <authorList>
            <person name="Varghese N."/>
            <person name="Submissions S."/>
        </authorList>
    </citation>
    <scope>NUCLEOTIDE SEQUENCE [LARGE SCALE GENOMIC DNA]</scope>
    <source>
        <strain evidence="2">UNC178MFTsu3.1</strain>
    </source>
</reference>
<protein>
    <submittedName>
        <fullName evidence="1">Uncharacterized protein</fullName>
    </submittedName>
</protein>
<evidence type="ECO:0000313" key="1">
    <source>
        <dbReference type="EMBL" id="SFF51559.1"/>
    </source>
</evidence>
<name>A0A1I2JB62_9GAMM</name>
<keyword evidence="2" id="KW-1185">Reference proteome</keyword>
<accession>A0A1I2JB62</accession>